<comment type="caution">
    <text evidence="1">The sequence shown here is derived from an EMBL/GenBank/DDBJ whole genome shotgun (WGS) entry which is preliminary data.</text>
</comment>
<accession>A0AA88CYP2</accession>
<keyword evidence="2" id="KW-1185">Reference proteome</keyword>
<dbReference type="Proteomes" id="UP001187192">
    <property type="component" value="Unassembled WGS sequence"/>
</dbReference>
<dbReference type="AlphaFoldDB" id="A0AA88CYP2"/>
<evidence type="ECO:0000313" key="1">
    <source>
        <dbReference type="EMBL" id="GMN35711.1"/>
    </source>
</evidence>
<protein>
    <submittedName>
        <fullName evidence="1">Uncharacterized protein</fullName>
    </submittedName>
</protein>
<proteinExistence type="predicted"/>
<evidence type="ECO:0000313" key="2">
    <source>
        <dbReference type="Proteomes" id="UP001187192"/>
    </source>
</evidence>
<gene>
    <name evidence="1" type="ORF">TIFTF001_005465</name>
</gene>
<sequence>MNREKPRGEFLREVKVAVNVTSEWTEASSWGKVTQTLGSVNISDPPLLQITI</sequence>
<name>A0AA88CYP2_FICCA</name>
<organism evidence="1 2">
    <name type="scientific">Ficus carica</name>
    <name type="common">Common fig</name>
    <dbReference type="NCBI Taxonomy" id="3494"/>
    <lineage>
        <taxon>Eukaryota</taxon>
        <taxon>Viridiplantae</taxon>
        <taxon>Streptophyta</taxon>
        <taxon>Embryophyta</taxon>
        <taxon>Tracheophyta</taxon>
        <taxon>Spermatophyta</taxon>
        <taxon>Magnoliopsida</taxon>
        <taxon>eudicotyledons</taxon>
        <taxon>Gunneridae</taxon>
        <taxon>Pentapetalae</taxon>
        <taxon>rosids</taxon>
        <taxon>fabids</taxon>
        <taxon>Rosales</taxon>
        <taxon>Moraceae</taxon>
        <taxon>Ficeae</taxon>
        <taxon>Ficus</taxon>
    </lineage>
</organism>
<dbReference type="EMBL" id="BTGU01000005">
    <property type="protein sequence ID" value="GMN35711.1"/>
    <property type="molecule type" value="Genomic_DNA"/>
</dbReference>
<reference evidence="1" key="1">
    <citation type="submission" date="2023-07" db="EMBL/GenBank/DDBJ databases">
        <title>draft genome sequence of fig (Ficus carica).</title>
        <authorList>
            <person name="Takahashi T."/>
            <person name="Nishimura K."/>
        </authorList>
    </citation>
    <scope>NUCLEOTIDE SEQUENCE</scope>
</reference>
<dbReference type="Gramene" id="FCD_00003462-RA">
    <property type="protein sequence ID" value="FCD_00003462-RA:cds"/>
    <property type="gene ID" value="FCD_00003462"/>
</dbReference>